<dbReference type="SMART" id="SM00054">
    <property type="entry name" value="EFh"/>
    <property type="match status" value="2"/>
</dbReference>
<dbReference type="Pfam" id="PF13499">
    <property type="entry name" value="EF-hand_7"/>
    <property type="match status" value="1"/>
</dbReference>
<dbReference type="Gene3D" id="1.10.238.10">
    <property type="entry name" value="EF-hand"/>
    <property type="match status" value="1"/>
</dbReference>
<dbReference type="InterPro" id="IPR011992">
    <property type="entry name" value="EF-hand-dom_pair"/>
</dbReference>
<organism evidence="5 6">
    <name type="scientific">Oedothorax gibbosus</name>
    <dbReference type="NCBI Taxonomy" id="931172"/>
    <lineage>
        <taxon>Eukaryota</taxon>
        <taxon>Metazoa</taxon>
        <taxon>Ecdysozoa</taxon>
        <taxon>Arthropoda</taxon>
        <taxon>Chelicerata</taxon>
        <taxon>Arachnida</taxon>
        <taxon>Araneae</taxon>
        <taxon>Araneomorphae</taxon>
        <taxon>Entelegynae</taxon>
        <taxon>Araneoidea</taxon>
        <taxon>Linyphiidae</taxon>
        <taxon>Erigoninae</taxon>
        <taxon>Oedothorax</taxon>
    </lineage>
</organism>
<dbReference type="Pfam" id="PF13202">
    <property type="entry name" value="EF-hand_5"/>
    <property type="match status" value="1"/>
</dbReference>
<sequence length="210" mass="24584">MENIMDLRKKTKLDELHLIESLSKELVFDKKEMQRILNIFKEYAEDSCFLSEFEFSEVLHNLLGFTDSFFIQRIFLAADTEKDNKIGLEEFIRILHIMLYGRIDDKIKLCFTCYDLDGDLEVVRENVTSLILEAVSDPPTRDCTADALQDLVEMIFLKLDKDKDGVISYEEFKKACHEDNIWIEAFGQCLPDHQHRSGFLVLLESNQEEE</sequence>
<dbReference type="PANTHER" id="PTHR23055">
    <property type="entry name" value="CALCIUM BINDING PROTEINS"/>
    <property type="match status" value="1"/>
</dbReference>
<dbReference type="SUPFAM" id="SSF47473">
    <property type="entry name" value="EF-hand"/>
    <property type="match status" value="1"/>
</dbReference>
<keyword evidence="2" id="KW-0677">Repeat</keyword>
<dbReference type="EMBL" id="JAFNEN010000003">
    <property type="protein sequence ID" value="KAG8201634.1"/>
    <property type="molecule type" value="Genomic_DNA"/>
</dbReference>
<reference evidence="5 6" key="1">
    <citation type="journal article" date="2022" name="Nat. Ecol. Evol.">
        <title>A masculinizing supergene underlies an exaggerated male reproductive morph in a spider.</title>
        <authorList>
            <person name="Hendrickx F."/>
            <person name="De Corte Z."/>
            <person name="Sonet G."/>
            <person name="Van Belleghem S.M."/>
            <person name="Kostlbacher S."/>
            <person name="Vangestel C."/>
        </authorList>
    </citation>
    <scope>NUCLEOTIDE SEQUENCE [LARGE SCALE GENOMIC DNA]</scope>
    <source>
        <strain evidence="5">W744_W776</strain>
    </source>
</reference>
<accession>A0AAV6VYC0</accession>
<evidence type="ECO:0000259" key="4">
    <source>
        <dbReference type="PROSITE" id="PS50222"/>
    </source>
</evidence>
<evidence type="ECO:0000256" key="1">
    <source>
        <dbReference type="ARBA" id="ARBA00022723"/>
    </source>
</evidence>
<dbReference type="InterPro" id="IPR018247">
    <property type="entry name" value="EF_Hand_1_Ca_BS"/>
</dbReference>
<evidence type="ECO:0000256" key="3">
    <source>
        <dbReference type="ARBA" id="ARBA00022837"/>
    </source>
</evidence>
<dbReference type="Proteomes" id="UP000827092">
    <property type="component" value="Unassembled WGS sequence"/>
</dbReference>
<keyword evidence="3" id="KW-0106">Calcium</keyword>
<dbReference type="GO" id="GO:0005509">
    <property type="term" value="F:calcium ion binding"/>
    <property type="evidence" value="ECO:0007669"/>
    <property type="project" value="InterPro"/>
</dbReference>
<protein>
    <recommendedName>
        <fullName evidence="4">EF-hand domain-containing protein</fullName>
    </recommendedName>
</protein>
<comment type="caution">
    <text evidence="5">The sequence shown here is derived from an EMBL/GenBank/DDBJ whole genome shotgun (WGS) entry which is preliminary data.</text>
</comment>
<dbReference type="AlphaFoldDB" id="A0AAV6VYC0"/>
<dbReference type="InterPro" id="IPR002048">
    <property type="entry name" value="EF_hand_dom"/>
</dbReference>
<feature type="domain" description="EF-hand" evidence="4">
    <location>
        <begin position="147"/>
        <end position="182"/>
    </location>
</feature>
<dbReference type="PANTHER" id="PTHR23055:SF60">
    <property type="entry name" value="CALAXIN"/>
    <property type="match status" value="1"/>
</dbReference>
<dbReference type="PROSITE" id="PS00018">
    <property type="entry name" value="EF_HAND_1"/>
    <property type="match status" value="1"/>
</dbReference>
<gene>
    <name evidence="5" type="ORF">JTE90_012704</name>
</gene>
<keyword evidence="1" id="KW-0479">Metal-binding</keyword>
<evidence type="ECO:0000256" key="2">
    <source>
        <dbReference type="ARBA" id="ARBA00022737"/>
    </source>
</evidence>
<evidence type="ECO:0000313" key="6">
    <source>
        <dbReference type="Proteomes" id="UP000827092"/>
    </source>
</evidence>
<keyword evidence="6" id="KW-1185">Reference proteome</keyword>
<name>A0AAV6VYC0_9ARAC</name>
<evidence type="ECO:0000313" key="5">
    <source>
        <dbReference type="EMBL" id="KAG8201634.1"/>
    </source>
</evidence>
<dbReference type="PRINTS" id="PR00450">
    <property type="entry name" value="RECOVERIN"/>
</dbReference>
<feature type="domain" description="EF-hand" evidence="4">
    <location>
        <begin position="66"/>
        <end position="101"/>
    </location>
</feature>
<proteinExistence type="predicted"/>
<dbReference type="InterPro" id="IPR028846">
    <property type="entry name" value="Recoverin"/>
</dbReference>
<dbReference type="PROSITE" id="PS50222">
    <property type="entry name" value="EF_HAND_2"/>
    <property type="match status" value="2"/>
</dbReference>